<dbReference type="Proteomes" id="UP000028999">
    <property type="component" value="Unassembled WGS sequence"/>
</dbReference>
<dbReference type="Gramene" id="CDY62068">
    <property type="protein sequence ID" value="CDY62068"/>
    <property type="gene ID" value="GSBRNA2T00035914001"/>
</dbReference>
<evidence type="ECO:0000259" key="1">
    <source>
        <dbReference type="Pfam" id="PF13966"/>
    </source>
</evidence>
<dbReference type="OMA" id="NESCHCK"/>
<proteinExistence type="predicted"/>
<keyword evidence="3" id="KW-1185">Reference proteome</keyword>
<dbReference type="PANTHER" id="PTHR33116:SF66">
    <property type="entry name" value="REVERSE TRANSCRIPTASE ZINC-BINDING DOMAIN-CONTAINING PROTEIN"/>
    <property type="match status" value="1"/>
</dbReference>
<dbReference type="PaxDb" id="3708-A0A078JC55"/>
<gene>
    <name evidence="2" type="primary">BnaC06g42260D</name>
    <name evidence="2" type="ORF">GSBRNA2T00035914001</name>
</gene>
<reference evidence="2 3" key="1">
    <citation type="journal article" date="2014" name="Science">
        <title>Plant genetics. Early allopolyploid evolution in the post-Neolithic Brassica napus oilseed genome.</title>
        <authorList>
            <person name="Chalhoub B."/>
            <person name="Denoeud F."/>
            <person name="Liu S."/>
            <person name="Parkin I.A."/>
            <person name="Tang H."/>
            <person name="Wang X."/>
            <person name="Chiquet J."/>
            <person name="Belcram H."/>
            <person name="Tong C."/>
            <person name="Samans B."/>
            <person name="Correa M."/>
            <person name="Da Silva C."/>
            <person name="Just J."/>
            <person name="Falentin C."/>
            <person name="Koh C.S."/>
            <person name="Le Clainche I."/>
            <person name="Bernard M."/>
            <person name="Bento P."/>
            <person name="Noel B."/>
            <person name="Labadie K."/>
            <person name="Alberti A."/>
            <person name="Charles M."/>
            <person name="Arnaud D."/>
            <person name="Guo H."/>
            <person name="Daviaud C."/>
            <person name="Alamery S."/>
            <person name="Jabbari K."/>
            <person name="Zhao M."/>
            <person name="Edger P.P."/>
            <person name="Chelaifa H."/>
            <person name="Tack D."/>
            <person name="Lassalle G."/>
            <person name="Mestiri I."/>
            <person name="Schnel N."/>
            <person name="Le Paslier M.C."/>
            <person name="Fan G."/>
            <person name="Renault V."/>
            <person name="Bayer P.E."/>
            <person name="Golicz A.A."/>
            <person name="Manoli S."/>
            <person name="Lee T.H."/>
            <person name="Thi V.H."/>
            <person name="Chalabi S."/>
            <person name="Hu Q."/>
            <person name="Fan C."/>
            <person name="Tollenaere R."/>
            <person name="Lu Y."/>
            <person name="Battail C."/>
            <person name="Shen J."/>
            <person name="Sidebottom C.H."/>
            <person name="Wang X."/>
            <person name="Canaguier A."/>
            <person name="Chauveau A."/>
            <person name="Berard A."/>
            <person name="Deniot G."/>
            <person name="Guan M."/>
            <person name="Liu Z."/>
            <person name="Sun F."/>
            <person name="Lim Y.P."/>
            <person name="Lyons E."/>
            <person name="Town C.D."/>
            <person name="Bancroft I."/>
            <person name="Wang X."/>
            <person name="Meng J."/>
            <person name="Ma J."/>
            <person name="Pires J.C."/>
            <person name="King G.J."/>
            <person name="Brunel D."/>
            <person name="Delourme R."/>
            <person name="Renard M."/>
            <person name="Aury J.M."/>
            <person name="Adams K.L."/>
            <person name="Batley J."/>
            <person name="Snowdon R.J."/>
            <person name="Tost J."/>
            <person name="Edwards D."/>
            <person name="Zhou Y."/>
            <person name="Hua W."/>
            <person name="Sharpe A.G."/>
            <person name="Paterson A.H."/>
            <person name="Guan C."/>
            <person name="Wincker P."/>
        </authorList>
    </citation>
    <scope>NUCLEOTIDE SEQUENCE [LARGE SCALE GENOMIC DNA]</scope>
    <source>
        <strain evidence="3">cv. Darmor-bzh</strain>
    </source>
</reference>
<dbReference type="Pfam" id="PF13966">
    <property type="entry name" value="zf-RVT"/>
    <property type="match status" value="1"/>
</dbReference>
<dbReference type="InterPro" id="IPR026960">
    <property type="entry name" value="RVT-Znf"/>
</dbReference>
<dbReference type="EMBL" id="LK034091">
    <property type="protein sequence ID" value="CDY62068.1"/>
    <property type="molecule type" value="Genomic_DNA"/>
</dbReference>
<feature type="domain" description="Reverse transcriptase zinc-binding" evidence="1">
    <location>
        <begin position="103"/>
        <end position="185"/>
    </location>
</feature>
<evidence type="ECO:0000313" key="3">
    <source>
        <dbReference type="Proteomes" id="UP000028999"/>
    </source>
</evidence>
<evidence type="ECO:0000313" key="2">
    <source>
        <dbReference type="EMBL" id="CDY62068.1"/>
    </source>
</evidence>
<dbReference type="AlphaFoldDB" id="A0A078JC55"/>
<sequence>MAYQFIRVEVGNGNRAFFWHDDWLRIGKLIDITGATGTTYLGILRNAKVSEAVSEGRWKIRGQRNHHFHELHHRVQIEPVPNVANGPDKFLWRYDEGLYQDSFNAAKTWEQIRSKRPEVVWSRSVWFKQRIPRQAFLVWLAIQNRLSTGDRMRKWGINQGCVLCGERDETRDHLFFACPYSYTVWDRLASRLVGRRINPDWHDMLRYTQEGTANEMDMILTRLVFHAVVYNIWRERNTRRHQLGYQGTQQMIKTINRGIKNRITSLGYKFGHKFNGLLRRWFEVFD</sequence>
<protein>
    <submittedName>
        <fullName evidence="2">BnaC06g42260D protein</fullName>
    </submittedName>
</protein>
<accession>A0A078JC55</accession>
<dbReference type="PANTHER" id="PTHR33116">
    <property type="entry name" value="REVERSE TRANSCRIPTASE ZINC-BINDING DOMAIN-CONTAINING PROTEIN-RELATED-RELATED"/>
    <property type="match status" value="1"/>
</dbReference>
<organism evidence="2 3">
    <name type="scientific">Brassica napus</name>
    <name type="common">Rape</name>
    <dbReference type="NCBI Taxonomy" id="3708"/>
    <lineage>
        <taxon>Eukaryota</taxon>
        <taxon>Viridiplantae</taxon>
        <taxon>Streptophyta</taxon>
        <taxon>Embryophyta</taxon>
        <taxon>Tracheophyta</taxon>
        <taxon>Spermatophyta</taxon>
        <taxon>Magnoliopsida</taxon>
        <taxon>eudicotyledons</taxon>
        <taxon>Gunneridae</taxon>
        <taxon>Pentapetalae</taxon>
        <taxon>rosids</taxon>
        <taxon>malvids</taxon>
        <taxon>Brassicales</taxon>
        <taxon>Brassicaceae</taxon>
        <taxon>Brassiceae</taxon>
        <taxon>Brassica</taxon>
    </lineage>
</organism>
<name>A0A078JC55_BRANA</name>